<evidence type="ECO:0000313" key="1">
    <source>
        <dbReference type="EMBL" id="AEP88785.1"/>
    </source>
</evidence>
<reference evidence="1 2" key="1">
    <citation type="journal article" date="2012" name="J. Bacteriol.">
        <title>Whole-genome sequences of Bacillus subtilis and close relatives.</title>
        <authorList>
            <person name="Earl A.M."/>
            <person name="Eppinger M."/>
            <person name="Fricke W.F."/>
            <person name="Rosovitz M.J."/>
            <person name="Rasko D.A."/>
            <person name="Daugherty S."/>
            <person name="Losick R."/>
            <person name="Kolter R."/>
            <person name="Ravel J."/>
        </authorList>
    </citation>
    <scope>NUCLEOTIDE SEQUENCE [LARGE SCALE GENOMIC DNA]</scope>
    <source>
        <strain evidence="2">DSM 15029 / JCM 12233 / NBRC 101239 / NRRL B-23049 / TU-B-10</strain>
    </source>
</reference>
<dbReference type="EMBL" id="CP002905">
    <property type="protein sequence ID" value="AEP88785.1"/>
    <property type="molecule type" value="Genomic_DNA"/>
</dbReference>
<protein>
    <submittedName>
        <fullName evidence="1">Uncharacterized protein</fullName>
    </submittedName>
</protein>
<gene>
    <name evidence="1" type="ordered locus">GYO_4223</name>
</gene>
<dbReference type="Proteomes" id="UP000002651">
    <property type="component" value="Chromosome"/>
</dbReference>
<sequence length="59" mass="7281">MKKFKRIKQEDKRSSSFKRLFYKGQPFCFISRFSDLQILIDKEQELAMIMLYNDNHFQL</sequence>
<evidence type="ECO:0000313" key="2">
    <source>
        <dbReference type="Proteomes" id="UP000002651"/>
    </source>
</evidence>
<organism evidence="1 2">
    <name type="scientific">Bacillus spizizenii (strain DSM 15029 / JCM 12233 / NBRC 101239 / NRRL B-23049 / TU-B-10)</name>
    <name type="common">Bacillus subtilis subsp. spizizenii</name>
    <dbReference type="NCBI Taxonomy" id="1052585"/>
    <lineage>
        <taxon>Bacteria</taxon>
        <taxon>Bacillati</taxon>
        <taxon>Bacillota</taxon>
        <taxon>Bacilli</taxon>
        <taxon>Bacillales</taxon>
        <taxon>Bacillaceae</taxon>
        <taxon>Bacillus</taxon>
    </lineage>
</organism>
<keyword evidence="2" id="KW-1185">Reference proteome</keyword>
<accession>G4NY11</accession>
<proteinExistence type="predicted"/>
<dbReference type="HOGENOM" id="CLU_2950714_0_0_9"/>
<dbReference type="KEGG" id="bst:GYO_4223"/>
<name>G4NY11_BACS4</name>
<dbReference type="STRING" id="1052585.GYO_4223"/>
<dbReference type="AlphaFoldDB" id="G4NY11"/>